<feature type="non-terminal residue" evidence="2">
    <location>
        <position position="1"/>
    </location>
</feature>
<dbReference type="SUPFAM" id="SSF103473">
    <property type="entry name" value="MFS general substrate transporter"/>
    <property type="match status" value="1"/>
</dbReference>
<dbReference type="eggNOG" id="ENOG502QSJF">
    <property type="taxonomic scope" value="Eukaryota"/>
</dbReference>
<feature type="transmembrane region" description="Helical" evidence="1">
    <location>
        <begin position="6"/>
        <end position="31"/>
    </location>
</feature>
<evidence type="ECO:0000256" key="1">
    <source>
        <dbReference type="SAM" id="Phobius"/>
    </source>
</evidence>
<feature type="non-terminal residue" evidence="2">
    <location>
        <position position="408"/>
    </location>
</feature>
<feature type="transmembrane region" description="Helical" evidence="1">
    <location>
        <begin position="361"/>
        <end position="383"/>
    </location>
</feature>
<feature type="transmembrane region" description="Helical" evidence="1">
    <location>
        <begin position="70"/>
        <end position="91"/>
    </location>
</feature>
<dbReference type="InterPro" id="IPR047769">
    <property type="entry name" value="MFS_ArsJ"/>
</dbReference>
<keyword evidence="1" id="KW-1133">Transmembrane helix</keyword>
<organism evidence="2 3">
    <name type="scientific">Micromonas commoda (strain RCC299 / NOUM17 / CCMP2709)</name>
    <name type="common">Picoplanktonic green alga</name>
    <dbReference type="NCBI Taxonomy" id="296587"/>
    <lineage>
        <taxon>Eukaryota</taxon>
        <taxon>Viridiplantae</taxon>
        <taxon>Chlorophyta</taxon>
        <taxon>Mamiellophyceae</taxon>
        <taxon>Mamiellales</taxon>
        <taxon>Mamiellaceae</taxon>
        <taxon>Micromonas</taxon>
    </lineage>
</organism>
<feature type="transmembrane region" description="Helical" evidence="1">
    <location>
        <begin position="324"/>
        <end position="349"/>
    </location>
</feature>
<dbReference type="InParanoid" id="C1E7V9"/>
<dbReference type="PANTHER" id="PTHR23547:SF1">
    <property type="entry name" value="MAJOR FACILITATOR SUPERFAMILY MFS_1"/>
    <property type="match status" value="1"/>
</dbReference>
<sequence>ELKALWPFIIISITYLLFTVTDGAVRMLVLLHAYNKGFTAMEVAVMFTLYELMGAVTNLAAGVAGAKWGIRATLISGLLLQIVGLGMLYGWSDDWSKDEAIVYVTIAQAMCGIAKDLTKLGGKTVTKLVTPEEKQERLFKLVSALTGYKNSLKGVGYFMGAALLDWSYFAAISVNIGFIIVALPFAIFGLTTQLGRVASKNITLEAVFKQSDNINYLSLARLFLFGSRDLWFEVPLPFYLRSAEGLGWPRAAVGALLAGYIIMYGQCQSYSPQLVLVPLKQSPPNKWVCILWNAVLAICPIFMGAMALTSVYDEPGDSNTGKVVTLMIGVFSFAIIFAVNSAVHSYLVVKYAEGNKVAMNVGFYYMANAFGRLTGTIISGALYSYVGSNVNDGLAACFLASLVFVVIS</sequence>
<reference evidence="2 3" key="1">
    <citation type="journal article" date="2009" name="Science">
        <title>Green evolution and dynamic adaptations revealed by genomes of the marine picoeukaryotes Micromonas.</title>
        <authorList>
            <person name="Worden A.Z."/>
            <person name="Lee J.H."/>
            <person name="Mock T."/>
            <person name="Rouze P."/>
            <person name="Simmons M.P."/>
            <person name="Aerts A.L."/>
            <person name="Allen A.E."/>
            <person name="Cuvelier M.L."/>
            <person name="Derelle E."/>
            <person name="Everett M.V."/>
            <person name="Foulon E."/>
            <person name="Grimwood J."/>
            <person name="Gundlach H."/>
            <person name="Henrissat B."/>
            <person name="Napoli C."/>
            <person name="McDonald S.M."/>
            <person name="Parker M.S."/>
            <person name="Rombauts S."/>
            <person name="Salamov A."/>
            <person name="Von Dassow P."/>
            <person name="Badger J.H."/>
            <person name="Coutinho P.M."/>
            <person name="Demir E."/>
            <person name="Dubchak I."/>
            <person name="Gentemann C."/>
            <person name="Eikrem W."/>
            <person name="Gready J.E."/>
            <person name="John U."/>
            <person name="Lanier W."/>
            <person name="Lindquist E.A."/>
            <person name="Lucas S."/>
            <person name="Mayer K.F."/>
            <person name="Moreau H."/>
            <person name="Not F."/>
            <person name="Otillar R."/>
            <person name="Panaud O."/>
            <person name="Pangilinan J."/>
            <person name="Paulsen I."/>
            <person name="Piegu B."/>
            <person name="Poliakov A."/>
            <person name="Robbens S."/>
            <person name="Schmutz J."/>
            <person name="Toulza E."/>
            <person name="Wyss T."/>
            <person name="Zelensky A."/>
            <person name="Zhou K."/>
            <person name="Armbrust E.V."/>
            <person name="Bhattacharya D."/>
            <person name="Goodenough U.W."/>
            <person name="Van de Peer Y."/>
            <person name="Grigoriev I.V."/>
        </authorList>
    </citation>
    <scope>NUCLEOTIDE SEQUENCE [LARGE SCALE GENOMIC DNA]</scope>
    <source>
        <strain evidence="3">RCC299 / NOUM17</strain>
    </source>
</reference>
<dbReference type="Gene3D" id="1.20.1250.20">
    <property type="entry name" value="MFS general substrate transporter like domains"/>
    <property type="match status" value="1"/>
</dbReference>
<dbReference type="PANTHER" id="PTHR23547">
    <property type="entry name" value="MAJOR FACILITATOR SUPERFAMILY DOMAIN, GENERAL SUBSTRATE TRANSPORTER"/>
    <property type="match status" value="1"/>
</dbReference>
<evidence type="ECO:0000313" key="3">
    <source>
        <dbReference type="Proteomes" id="UP000002009"/>
    </source>
</evidence>
<evidence type="ECO:0000313" key="2">
    <source>
        <dbReference type="EMBL" id="ACO64403.1"/>
    </source>
</evidence>
<protein>
    <submittedName>
        <fullName evidence="2">Major facilitator superfamily</fullName>
    </submittedName>
</protein>
<feature type="transmembrane region" description="Helical" evidence="1">
    <location>
        <begin position="43"/>
        <end position="64"/>
    </location>
</feature>
<accession>C1E7V9</accession>
<dbReference type="GeneID" id="8244432"/>
<dbReference type="InterPro" id="IPR036259">
    <property type="entry name" value="MFS_trans_sf"/>
</dbReference>
<keyword evidence="3" id="KW-1185">Reference proteome</keyword>
<gene>
    <name evidence="2" type="ORF">MICPUN_68869</name>
</gene>
<feature type="transmembrane region" description="Helical" evidence="1">
    <location>
        <begin position="168"/>
        <end position="190"/>
    </location>
</feature>
<feature type="transmembrane region" description="Helical" evidence="1">
    <location>
        <begin position="287"/>
        <end position="312"/>
    </location>
</feature>
<dbReference type="KEGG" id="mis:MICPUN_68869"/>
<keyword evidence="1" id="KW-0812">Transmembrane</keyword>
<dbReference type="OMA" id="FKWVAIL"/>
<dbReference type="EMBL" id="CP001327">
    <property type="protein sequence ID" value="ACO64403.1"/>
    <property type="molecule type" value="Genomic_DNA"/>
</dbReference>
<keyword evidence="1" id="KW-0472">Membrane</keyword>
<dbReference type="RefSeq" id="XP_002503145.1">
    <property type="nucleotide sequence ID" value="XM_002503099.1"/>
</dbReference>
<proteinExistence type="predicted"/>
<dbReference type="Proteomes" id="UP000002009">
    <property type="component" value="Chromosome 6"/>
</dbReference>
<name>C1E7V9_MICCC</name>
<dbReference type="OrthoDB" id="196955at2759"/>
<dbReference type="AlphaFoldDB" id="C1E7V9"/>